<name>A0A0A9C6P3_ARUDO</name>
<dbReference type="EMBL" id="GBRH01230718">
    <property type="protein sequence ID" value="JAD67177.1"/>
    <property type="molecule type" value="Transcribed_RNA"/>
</dbReference>
<evidence type="ECO:0000313" key="1">
    <source>
        <dbReference type="EMBL" id="JAD67177.1"/>
    </source>
</evidence>
<organism evidence="1">
    <name type="scientific">Arundo donax</name>
    <name type="common">Giant reed</name>
    <name type="synonym">Donax arundinaceus</name>
    <dbReference type="NCBI Taxonomy" id="35708"/>
    <lineage>
        <taxon>Eukaryota</taxon>
        <taxon>Viridiplantae</taxon>
        <taxon>Streptophyta</taxon>
        <taxon>Embryophyta</taxon>
        <taxon>Tracheophyta</taxon>
        <taxon>Spermatophyta</taxon>
        <taxon>Magnoliopsida</taxon>
        <taxon>Liliopsida</taxon>
        <taxon>Poales</taxon>
        <taxon>Poaceae</taxon>
        <taxon>PACMAD clade</taxon>
        <taxon>Arundinoideae</taxon>
        <taxon>Arundineae</taxon>
        <taxon>Arundo</taxon>
    </lineage>
</organism>
<accession>A0A0A9C6P3</accession>
<dbReference type="AlphaFoldDB" id="A0A0A9C6P3"/>
<reference evidence="1" key="2">
    <citation type="journal article" date="2015" name="Data Brief">
        <title>Shoot transcriptome of the giant reed, Arundo donax.</title>
        <authorList>
            <person name="Barrero R.A."/>
            <person name="Guerrero F.D."/>
            <person name="Moolhuijzen P."/>
            <person name="Goolsby J.A."/>
            <person name="Tidwell J."/>
            <person name="Bellgard S.E."/>
            <person name="Bellgard M.I."/>
        </authorList>
    </citation>
    <scope>NUCLEOTIDE SEQUENCE</scope>
    <source>
        <tissue evidence="1">Shoot tissue taken approximately 20 cm above the soil surface</tissue>
    </source>
</reference>
<reference evidence="1" key="1">
    <citation type="submission" date="2014-09" db="EMBL/GenBank/DDBJ databases">
        <authorList>
            <person name="Magalhaes I.L.F."/>
            <person name="Oliveira U."/>
            <person name="Santos F.R."/>
            <person name="Vidigal T.H.D.A."/>
            <person name="Brescovit A.D."/>
            <person name="Santos A.J."/>
        </authorList>
    </citation>
    <scope>NUCLEOTIDE SEQUENCE</scope>
    <source>
        <tissue evidence="1">Shoot tissue taken approximately 20 cm above the soil surface</tissue>
    </source>
</reference>
<sequence>MHCTFLEANQMQVFQQQHTINYDVGRMSN</sequence>
<protein>
    <submittedName>
        <fullName evidence="1">Uncharacterized protein</fullName>
    </submittedName>
</protein>
<proteinExistence type="predicted"/>